<dbReference type="Pfam" id="PF02092">
    <property type="entry name" value="tRNA_synt_2f"/>
    <property type="match status" value="1"/>
</dbReference>
<gene>
    <name evidence="8 9" type="primary">glyS</name>
    <name evidence="9" type="ORF">ABGF40_07095</name>
</gene>
<dbReference type="SUPFAM" id="SSF109604">
    <property type="entry name" value="HD-domain/PDEase-like"/>
    <property type="match status" value="1"/>
</dbReference>
<dbReference type="EMBL" id="JBFNFH010000018">
    <property type="protein sequence ID" value="MFM1525437.1"/>
    <property type="molecule type" value="Genomic_DNA"/>
</dbReference>
<protein>
    <recommendedName>
        <fullName evidence="8">Glycine--tRNA ligase beta subunit</fullName>
        <ecNumber evidence="8">6.1.1.14</ecNumber>
    </recommendedName>
    <alternativeName>
        <fullName evidence="8">Glycyl-tRNA synthetase beta subunit</fullName>
        <shortName evidence="8">GlyRS</shortName>
    </alternativeName>
</protein>
<dbReference type="InterPro" id="IPR006194">
    <property type="entry name" value="Gly-tRNA-synth_heterodimer"/>
</dbReference>
<dbReference type="PANTHER" id="PTHR30075">
    <property type="entry name" value="GLYCYL-TRNA SYNTHETASE"/>
    <property type="match status" value="1"/>
</dbReference>
<keyword evidence="10" id="KW-1185">Reference proteome</keyword>
<comment type="similarity">
    <text evidence="1 8">Belongs to the class-II aminoacyl-tRNA synthetase family.</text>
</comment>
<comment type="catalytic activity">
    <reaction evidence="7 8">
        <text>tRNA(Gly) + glycine + ATP = glycyl-tRNA(Gly) + AMP + diphosphate</text>
        <dbReference type="Rhea" id="RHEA:16013"/>
        <dbReference type="Rhea" id="RHEA-COMP:9664"/>
        <dbReference type="Rhea" id="RHEA-COMP:9683"/>
        <dbReference type="ChEBI" id="CHEBI:30616"/>
        <dbReference type="ChEBI" id="CHEBI:33019"/>
        <dbReference type="ChEBI" id="CHEBI:57305"/>
        <dbReference type="ChEBI" id="CHEBI:78442"/>
        <dbReference type="ChEBI" id="CHEBI:78522"/>
        <dbReference type="ChEBI" id="CHEBI:456215"/>
        <dbReference type="EC" id="6.1.1.14"/>
    </reaction>
</comment>
<evidence type="ECO:0000256" key="7">
    <source>
        <dbReference type="ARBA" id="ARBA00047937"/>
    </source>
</evidence>
<name>A0ABW9F829_9FIRM</name>
<dbReference type="GO" id="GO:0004820">
    <property type="term" value="F:glycine-tRNA ligase activity"/>
    <property type="evidence" value="ECO:0007669"/>
    <property type="project" value="UniProtKB-EC"/>
</dbReference>
<dbReference type="PANTHER" id="PTHR30075:SF2">
    <property type="entry name" value="GLYCINE--TRNA LIGASE, CHLOROPLASTIC_MITOCHONDRIAL 2"/>
    <property type="match status" value="1"/>
</dbReference>
<keyword evidence="2 8" id="KW-0436">Ligase</keyword>
<comment type="caution">
    <text evidence="9">The sequence shown here is derived from an EMBL/GenBank/DDBJ whole genome shotgun (WGS) entry which is preliminary data.</text>
</comment>
<evidence type="ECO:0000256" key="8">
    <source>
        <dbReference type="HAMAP-Rule" id="MF_00255"/>
    </source>
</evidence>
<evidence type="ECO:0000313" key="9">
    <source>
        <dbReference type="EMBL" id="MFM1525437.1"/>
    </source>
</evidence>
<evidence type="ECO:0000256" key="2">
    <source>
        <dbReference type="ARBA" id="ARBA00022598"/>
    </source>
</evidence>
<dbReference type="Proteomes" id="UP001629536">
    <property type="component" value="Unassembled WGS sequence"/>
</dbReference>
<comment type="subcellular location">
    <subcellularLocation>
        <location evidence="8">Cytoplasm</location>
    </subcellularLocation>
</comment>
<dbReference type="InterPro" id="IPR015944">
    <property type="entry name" value="Gly-tRNA-synth_bsu"/>
</dbReference>
<keyword evidence="4 8" id="KW-0067">ATP-binding</keyword>
<evidence type="ECO:0000256" key="1">
    <source>
        <dbReference type="ARBA" id="ARBA00008226"/>
    </source>
</evidence>
<dbReference type="NCBIfam" id="TIGR00211">
    <property type="entry name" value="glyS"/>
    <property type="match status" value="1"/>
</dbReference>
<reference evidence="9 10" key="1">
    <citation type="journal article" date="2024" name="Front. Microbiol.">
        <title>Pangenomic and biochemical analyses of Helcococcus ovis reveal widespread tetracycline resistance and a novel bacterial species, Helcococcus bovis.</title>
        <authorList>
            <person name="Cunha F."/>
            <person name="Zhai Y."/>
            <person name="Casaro S."/>
            <person name="Jones K.L."/>
            <person name="Hernandez M."/>
            <person name="Bisinotto R.S."/>
            <person name="Kariyawasam S."/>
            <person name="Brown M.B."/>
            <person name="Phillips A."/>
            <person name="Jeong K.C."/>
            <person name="Galvao K.N."/>
        </authorList>
    </citation>
    <scope>NUCLEOTIDE SEQUENCE [LARGE SCALE GENOMIC DNA]</scope>
    <source>
        <strain evidence="9 10">KG197</strain>
    </source>
</reference>
<keyword evidence="6 8" id="KW-0030">Aminoacyl-tRNA synthetase</keyword>
<organism evidence="9 10">
    <name type="scientific">Helcococcus bovis</name>
    <dbReference type="NCBI Taxonomy" id="3153252"/>
    <lineage>
        <taxon>Bacteria</taxon>
        <taxon>Bacillati</taxon>
        <taxon>Bacillota</taxon>
        <taxon>Tissierellia</taxon>
        <taxon>Tissierellales</taxon>
        <taxon>Peptoniphilaceae</taxon>
        <taxon>Helcococcus</taxon>
    </lineage>
</organism>
<dbReference type="PROSITE" id="PS50861">
    <property type="entry name" value="AA_TRNA_LIGASE_II_GLYAB"/>
    <property type="match status" value="1"/>
</dbReference>
<dbReference type="PRINTS" id="PR01045">
    <property type="entry name" value="TRNASYNTHGB"/>
</dbReference>
<proteinExistence type="inferred from homology"/>
<accession>A0ABW9F829</accession>
<sequence length="690" mass="79168">MSNYLLEVGVEEFPAKYIKPTQNQFKNYIEKSFNENNFSFESLTINSTPRRFSILIKDIKSIEKDTTELVKGPSKKIAFDQDGNPSRALQGFLKSKNVELKDITYQELNGEEYIYAKIVKDTVKLNDLLKLEIPQMIRSISNPRQMRWGGKNLRFLRPIRWIVSLLDDVVLKFDLEGIKVSNVTKGHRTLGKSEIEINSISEYEEKLEENYVIVSEEKRRQLILRGINRLSKEKGGHYLENEELLEEVIQINEYPTPFIGEFDNGYLALPKEVVITPMMDHQRYFPVLDDEDNLLPYFISVRNGDDKGIKNVAEGNKKVLLARLEDAKFFYNKDISKNLEEYIPELEKVGYHEGLGNMLDKTQRLEKLVVTIGQNIECGSDAIEIASRAAKLSKADLVTSTVIEFTELQGTMGRIFADKSGENSLVAKAIEEQYMPVKSGGELPSTTSGTLLSLSDKFDTISGLYSKGIEVTGSQDMYGQRRAVLGILNILITNRINVNIKQIIKDALYNYVESFGQTFEFEEVVEKLFKFIKVRFRNLLLDEGFRYDIIDSVLATENDDIYGIYKNINLLDEKSKSNSSFEDLISKYVRVVNISSKAEKIEINEAIFTDEDRNIYDKVKQLEELNILKLDGKFNEAFDLLSEIVVEMDKYLDNTHVNSDDEAVKTNRLSIIKMLSDKIFELFNPTEIVR</sequence>
<evidence type="ECO:0000256" key="3">
    <source>
        <dbReference type="ARBA" id="ARBA00022741"/>
    </source>
</evidence>
<dbReference type="EC" id="6.1.1.14" evidence="8"/>
<evidence type="ECO:0000256" key="6">
    <source>
        <dbReference type="ARBA" id="ARBA00023146"/>
    </source>
</evidence>
<evidence type="ECO:0000256" key="4">
    <source>
        <dbReference type="ARBA" id="ARBA00022840"/>
    </source>
</evidence>
<keyword evidence="3 8" id="KW-0547">Nucleotide-binding</keyword>
<comment type="subunit">
    <text evidence="8">Tetramer of two alpha and two beta subunits.</text>
</comment>
<dbReference type="HAMAP" id="MF_00255">
    <property type="entry name" value="Gly_tRNA_synth_beta"/>
    <property type="match status" value="1"/>
</dbReference>
<dbReference type="RefSeq" id="WP_408126849.1">
    <property type="nucleotide sequence ID" value="NZ_JBFNFH010000018.1"/>
</dbReference>
<keyword evidence="5 8" id="KW-0648">Protein biosynthesis</keyword>
<evidence type="ECO:0000313" key="10">
    <source>
        <dbReference type="Proteomes" id="UP001629536"/>
    </source>
</evidence>
<evidence type="ECO:0000256" key="5">
    <source>
        <dbReference type="ARBA" id="ARBA00022917"/>
    </source>
</evidence>
<keyword evidence="8" id="KW-0963">Cytoplasm</keyword>